<accession>A0A1I7ZQV0</accession>
<feature type="transmembrane region" description="Helical" evidence="1">
    <location>
        <begin position="59"/>
        <end position="82"/>
    </location>
</feature>
<dbReference type="Proteomes" id="UP000095287">
    <property type="component" value="Unplaced"/>
</dbReference>
<evidence type="ECO:0000256" key="1">
    <source>
        <dbReference type="SAM" id="Phobius"/>
    </source>
</evidence>
<feature type="transmembrane region" description="Helical" evidence="1">
    <location>
        <begin position="31"/>
        <end position="52"/>
    </location>
</feature>
<evidence type="ECO:0000313" key="2">
    <source>
        <dbReference type="Proteomes" id="UP000095287"/>
    </source>
</evidence>
<organism evidence="2 3">
    <name type="scientific">Steinernema glaseri</name>
    <dbReference type="NCBI Taxonomy" id="37863"/>
    <lineage>
        <taxon>Eukaryota</taxon>
        <taxon>Metazoa</taxon>
        <taxon>Ecdysozoa</taxon>
        <taxon>Nematoda</taxon>
        <taxon>Chromadorea</taxon>
        <taxon>Rhabditida</taxon>
        <taxon>Tylenchina</taxon>
        <taxon>Panagrolaimomorpha</taxon>
        <taxon>Strongyloidoidea</taxon>
        <taxon>Steinernematidae</taxon>
        <taxon>Steinernema</taxon>
    </lineage>
</organism>
<dbReference type="AlphaFoldDB" id="A0A1I7ZQV0"/>
<keyword evidence="1" id="KW-1133">Transmembrane helix</keyword>
<proteinExistence type="predicted"/>
<keyword evidence="2" id="KW-1185">Reference proteome</keyword>
<protein>
    <submittedName>
        <fullName evidence="3">MARVEL domain-containing protein</fullName>
    </submittedName>
</protein>
<sequence>MVATTEFAECSVLLALQNEQFFHGESRATVFIVWCISIVWIAFILLLLIGIFCNRPFLIIAHILFSVVWMIFDALLLTALVVYDTFSLPAKIIFIVLIFVAVSVIIEWRCYRNMKAYL</sequence>
<dbReference type="WBParaSite" id="L893_g29015.t1">
    <property type="protein sequence ID" value="L893_g29015.t1"/>
    <property type="gene ID" value="L893_g29015"/>
</dbReference>
<reference evidence="3" key="1">
    <citation type="submission" date="2016-11" db="UniProtKB">
        <authorList>
            <consortium name="WormBaseParasite"/>
        </authorList>
    </citation>
    <scope>IDENTIFICATION</scope>
</reference>
<name>A0A1I7ZQV0_9BILA</name>
<keyword evidence="1" id="KW-0472">Membrane</keyword>
<feature type="transmembrane region" description="Helical" evidence="1">
    <location>
        <begin position="88"/>
        <end position="108"/>
    </location>
</feature>
<keyword evidence="1" id="KW-0812">Transmembrane</keyword>
<evidence type="ECO:0000313" key="3">
    <source>
        <dbReference type="WBParaSite" id="L893_g29015.t1"/>
    </source>
</evidence>